<evidence type="ECO:0000313" key="6">
    <source>
        <dbReference type="EMBL" id="MCM3716504.1"/>
    </source>
</evidence>
<dbReference type="Pfam" id="PF02910">
    <property type="entry name" value="Succ_DH_flav_C"/>
    <property type="match status" value="1"/>
</dbReference>
<dbReference type="Proteomes" id="UP001139179">
    <property type="component" value="Unassembled WGS sequence"/>
</dbReference>
<dbReference type="SUPFAM" id="SSF46977">
    <property type="entry name" value="Succinate dehydrogenase/fumarate reductase flavoprotein C-terminal domain"/>
    <property type="match status" value="1"/>
</dbReference>
<evidence type="ECO:0000256" key="3">
    <source>
        <dbReference type="PIRSR" id="PIRSR000171-1"/>
    </source>
</evidence>
<feature type="active site" description="Proton acceptor" evidence="3">
    <location>
        <position position="298"/>
    </location>
</feature>
<sequence length="575" mass="64215">MTLQDHLYSELKTDVLVIGGGGAALRAALAADERGAEVLVAVKGRAAKSGASYYSVAEVGIYNVPDGAVDPDDSPDVYLQDILDGALGMADPRLSTVLVNNAEQSMKYLEKLGVKYERENDRYLAFQGCFSSKPRSHVIKDHFKPIVKALGEEATRRKIRVENRLMITNLIVRSGKCYGAYAIDQEGNSVVIRAKATILGVGGASQLFEKNLYPGDITGDGYAMAYRAGAQLVNMEFMQAGISVTSPFINLFASYMWQGYPNLTNRNGDSFIEKNLENDITLDDVLNTKARHFPFSTRDISRYIEISVQKEINRGNGTENNGVYLDYRDSHFESILENKKSDIGKMWPIAYEWYEKRNIDLYKDKIEIACSAHAINGGLRISEKAQSNIQGLFAAGEVAGGPHGADRLGGNMSVTCQVFGKIAGESAAEYAKDYTDDKLADLYQEERVYLHQFQGKGSLTPGDLKKRLQRASDRHLLIIRHEEGLRRYINEVKDIRDLLTNEARIKDRHDLQRALELSNLLDVGEVMATAALLRKESRGSHYREDFPQLDQSWNKNIILDNTKPDGYVLKKLEEL</sequence>
<dbReference type="InterPro" id="IPR030664">
    <property type="entry name" value="SdhA/FrdA/AprA"/>
</dbReference>
<dbReference type="InterPro" id="IPR015939">
    <property type="entry name" value="Fum_Rdtase/Succ_DH_flav-like_C"/>
</dbReference>
<protein>
    <submittedName>
        <fullName evidence="6">FAD-binding protein</fullName>
    </submittedName>
</protein>
<reference evidence="6" key="1">
    <citation type="submission" date="2022-05" db="EMBL/GenBank/DDBJ databases">
        <title>Comparative Genomics of Spacecraft Associated Microbes.</title>
        <authorList>
            <person name="Tran M.T."/>
            <person name="Wright A."/>
            <person name="Seuylemezian A."/>
            <person name="Eisen J."/>
            <person name="Coil D."/>
        </authorList>
    </citation>
    <scope>NUCLEOTIDE SEQUENCE</scope>
    <source>
        <strain evidence="6">214.1.1</strain>
    </source>
</reference>
<evidence type="ECO:0000259" key="5">
    <source>
        <dbReference type="Pfam" id="PF02910"/>
    </source>
</evidence>
<dbReference type="RefSeq" id="WP_251225154.1">
    <property type="nucleotide sequence ID" value="NZ_JAMBOL010000040.1"/>
</dbReference>
<name>A0A9X2DT62_9BACI</name>
<dbReference type="InterPro" id="IPR027477">
    <property type="entry name" value="Succ_DH/fumarate_Rdtase_cat_sf"/>
</dbReference>
<keyword evidence="1" id="KW-0285">Flavoprotein</keyword>
<keyword evidence="7" id="KW-1185">Reference proteome</keyword>
<gene>
    <name evidence="6" type="ORF">M3202_20880</name>
</gene>
<dbReference type="PRINTS" id="PR00368">
    <property type="entry name" value="FADPNR"/>
</dbReference>
<dbReference type="Pfam" id="PF00890">
    <property type="entry name" value="FAD_binding_2"/>
    <property type="match status" value="1"/>
</dbReference>
<dbReference type="InterPro" id="IPR036188">
    <property type="entry name" value="FAD/NAD-bd_sf"/>
</dbReference>
<dbReference type="Gene3D" id="3.50.50.60">
    <property type="entry name" value="FAD/NAD(P)-binding domain"/>
    <property type="match status" value="1"/>
</dbReference>
<dbReference type="EMBL" id="JAMBOL010000040">
    <property type="protein sequence ID" value="MCM3716504.1"/>
    <property type="molecule type" value="Genomic_DNA"/>
</dbReference>
<dbReference type="PANTHER" id="PTHR11632">
    <property type="entry name" value="SUCCINATE DEHYDROGENASE 2 FLAVOPROTEIN SUBUNIT"/>
    <property type="match status" value="1"/>
</dbReference>
<dbReference type="InterPro" id="IPR003953">
    <property type="entry name" value="FAD-dep_OxRdtase_2_FAD-bd"/>
</dbReference>
<dbReference type="PANTHER" id="PTHR11632:SF51">
    <property type="entry name" value="SUCCINATE DEHYDROGENASE [UBIQUINONE] FLAVOPROTEIN SUBUNIT, MITOCHONDRIAL"/>
    <property type="match status" value="1"/>
</dbReference>
<dbReference type="Gene3D" id="1.20.58.100">
    <property type="entry name" value="Fumarate reductase/succinate dehydrogenase flavoprotein-like, C-terminal domain"/>
    <property type="match status" value="1"/>
</dbReference>
<evidence type="ECO:0000259" key="4">
    <source>
        <dbReference type="Pfam" id="PF00890"/>
    </source>
</evidence>
<proteinExistence type="predicted"/>
<dbReference type="Gene3D" id="3.90.700.10">
    <property type="entry name" value="Succinate dehydrogenase/fumarate reductase flavoprotein, catalytic domain"/>
    <property type="match status" value="1"/>
</dbReference>
<dbReference type="GO" id="GO:0033765">
    <property type="term" value="F:steroid dehydrogenase activity, acting on the CH-CH group of donors"/>
    <property type="evidence" value="ECO:0007669"/>
    <property type="project" value="UniProtKB-ARBA"/>
</dbReference>
<dbReference type="InterPro" id="IPR037099">
    <property type="entry name" value="Fum_R/Succ_DH_flav-like_C_sf"/>
</dbReference>
<dbReference type="AlphaFoldDB" id="A0A9X2DT62"/>
<evidence type="ECO:0000256" key="2">
    <source>
        <dbReference type="ARBA" id="ARBA00023002"/>
    </source>
</evidence>
<evidence type="ECO:0000256" key="1">
    <source>
        <dbReference type="ARBA" id="ARBA00022630"/>
    </source>
</evidence>
<keyword evidence="2" id="KW-0560">Oxidoreductase</keyword>
<accession>A0A9X2DT62</accession>
<organism evidence="6 7">
    <name type="scientific">Halalkalibacter oceani</name>
    <dbReference type="NCBI Taxonomy" id="1653776"/>
    <lineage>
        <taxon>Bacteria</taxon>
        <taxon>Bacillati</taxon>
        <taxon>Bacillota</taxon>
        <taxon>Bacilli</taxon>
        <taxon>Bacillales</taxon>
        <taxon>Bacillaceae</taxon>
        <taxon>Halalkalibacter</taxon>
    </lineage>
</organism>
<dbReference type="PIRSF" id="PIRSF000171">
    <property type="entry name" value="SDHA_APRA_LASPO"/>
    <property type="match status" value="1"/>
</dbReference>
<feature type="domain" description="Fumarate reductase/succinate dehydrogenase flavoprotein-like C-terminal" evidence="5">
    <location>
        <begin position="466"/>
        <end position="559"/>
    </location>
</feature>
<evidence type="ECO:0000313" key="7">
    <source>
        <dbReference type="Proteomes" id="UP001139179"/>
    </source>
</evidence>
<comment type="caution">
    <text evidence="6">The sequence shown here is derived from an EMBL/GenBank/DDBJ whole genome shotgun (WGS) entry which is preliminary data.</text>
</comment>
<dbReference type="SUPFAM" id="SSF51905">
    <property type="entry name" value="FAD/NAD(P)-binding domain"/>
    <property type="match status" value="1"/>
</dbReference>
<feature type="domain" description="FAD-dependent oxidoreductase 2 FAD-binding" evidence="4">
    <location>
        <begin position="14"/>
        <end position="411"/>
    </location>
</feature>